<dbReference type="InterPro" id="IPR002938">
    <property type="entry name" value="FAD-bd"/>
</dbReference>
<dbReference type="InterPro" id="IPR024084">
    <property type="entry name" value="IsoPropMal-DH-like_dom"/>
</dbReference>
<dbReference type="PANTHER" id="PTHR11835:SF34">
    <property type="entry name" value="ISOCITRATE DEHYDROGENASE [NAD] SUBUNIT ALPHA, MITOCHONDRIAL"/>
    <property type="match status" value="1"/>
</dbReference>
<dbReference type="OrthoDB" id="10261637at2759"/>
<reference evidence="7" key="1">
    <citation type="journal article" date="2014" name="Genome Announc.">
        <title>Draft genome sequence of Colletotrichum sublineola, a destructive pathogen of cultivated sorghum.</title>
        <authorList>
            <person name="Baroncelli R."/>
            <person name="Sanz-Martin J.M."/>
            <person name="Rech G.E."/>
            <person name="Sukno S.A."/>
            <person name="Thon M.R."/>
        </authorList>
    </citation>
    <scope>NUCLEOTIDE SEQUENCE [LARGE SCALE GENOMIC DNA]</scope>
    <source>
        <strain evidence="7">TX430BB</strain>
    </source>
</reference>
<dbReference type="Gene3D" id="3.40.718.10">
    <property type="entry name" value="Isopropylmalate Dehydrogenase"/>
    <property type="match status" value="1"/>
</dbReference>
<gene>
    <name evidence="6" type="ORF">CSUB01_00715</name>
</gene>
<evidence type="ECO:0000256" key="2">
    <source>
        <dbReference type="ARBA" id="ARBA00022630"/>
    </source>
</evidence>
<dbReference type="Pfam" id="PF00180">
    <property type="entry name" value="Iso_dh"/>
    <property type="match status" value="1"/>
</dbReference>
<evidence type="ECO:0000256" key="4">
    <source>
        <dbReference type="ARBA" id="ARBA00023002"/>
    </source>
</evidence>
<dbReference type="HOGENOM" id="CLU_1057731_0_0_1"/>
<keyword evidence="4" id="KW-0560">Oxidoreductase</keyword>
<proteinExistence type="inferred from homology"/>
<dbReference type="PANTHER" id="PTHR11835">
    <property type="entry name" value="DECARBOXYLATING DEHYDROGENASES-ISOCITRATE, ISOPROPYLMALATE, TARTRATE"/>
    <property type="match status" value="1"/>
</dbReference>
<dbReference type="SUPFAM" id="SSF51905">
    <property type="entry name" value="FAD/NAD(P)-binding domain"/>
    <property type="match status" value="1"/>
</dbReference>
<name>A0A066X130_COLSU</name>
<evidence type="ECO:0000313" key="7">
    <source>
        <dbReference type="Proteomes" id="UP000027238"/>
    </source>
</evidence>
<dbReference type="GO" id="GO:0006099">
    <property type="term" value="P:tricarboxylic acid cycle"/>
    <property type="evidence" value="ECO:0007669"/>
    <property type="project" value="TreeGrafter"/>
</dbReference>
<dbReference type="GO" id="GO:0071949">
    <property type="term" value="F:FAD binding"/>
    <property type="evidence" value="ECO:0007669"/>
    <property type="project" value="InterPro"/>
</dbReference>
<dbReference type="AlphaFoldDB" id="A0A066X130"/>
<dbReference type="SMART" id="SM01329">
    <property type="entry name" value="Iso_dh"/>
    <property type="match status" value="1"/>
</dbReference>
<dbReference type="EMBL" id="JMSE01001414">
    <property type="protein sequence ID" value="KDN61394.1"/>
    <property type="molecule type" value="Genomic_DNA"/>
</dbReference>
<feature type="domain" description="Isopropylmalate dehydrogenase-like" evidence="5">
    <location>
        <begin position="35"/>
        <end position="252"/>
    </location>
</feature>
<evidence type="ECO:0000259" key="5">
    <source>
        <dbReference type="SMART" id="SM01329"/>
    </source>
</evidence>
<organism evidence="6 7">
    <name type="scientific">Colletotrichum sublineola</name>
    <name type="common">Sorghum anthracnose fungus</name>
    <dbReference type="NCBI Taxonomy" id="1173701"/>
    <lineage>
        <taxon>Eukaryota</taxon>
        <taxon>Fungi</taxon>
        <taxon>Dikarya</taxon>
        <taxon>Ascomycota</taxon>
        <taxon>Pezizomycotina</taxon>
        <taxon>Sordariomycetes</taxon>
        <taxon>Hypocreomycetidae</taxon>
        <taxon>Glomerellales</taxon>
        <taxon>Glomerellaceae</taxon>
        <taxon>Colletotrichum</taxon>
        <taxon>Colletotrichum graminicola species complex</taxon>
    </lineage>
</organism>
<dbReference type="Gene3D" id="3.50.50.60">
    <property type="entry name" value="FAD/NAD(P)-binding domain"/>
    <property type="match status" value="1"/>
</dbReference>
<keyword evidence="7" id="KW-1185">Reference proteome</keyword>
<evidence type="ECO:0000256" key="1">
    <source>
        <dbReference type="ARBA" id="ARBA00007769"/>
    </source>
</evidence>
<dbReference type="Proteomes" id="UP000027238">
    <property type="component" value="Unassembled WGS sequence"/>
</dbReference>
<dbReference type="STRING" id="1173701.A0A066X130"/>
<keyword evidence="3" id="KW-0274">FAD</keyword>
<evidence type="ECO:0000256" key="3">
    <source>
        <dbReference type="ARBA" id="ARBA00022827"/>
    </source>
</evidence>
<dbReference type="Pfam" id="PF01494">
    <property type="entry name" value="FAD_binding_3"/>
    <property type="match status" value="1"/>
</dbReference>
<protein>
    <submittedName>
        <fullName evidence="6">Putative isocitrate dehydrogenase subunit 2</fullName>
    </submittedName>
</protein>
<dbReference type="GO" id="GO:0004449">
    <property type="term" value="F:isocitrate dehydrogenase (NAD+) activity"/>
    <property type="evidence" value="ECO:0007669"/>
    <property type="project" value="TreeGrafter"/>
</dbReference>
<evidence type="ECO:0000313" key="6">
    <source>
        <dbReference type="EMBL" id="KDN61394.1"/>
    </source>
</evidence>
<comment type="similarity">
    <text evidence="1">Belongs to the isocitrate and isopropylmalate dehydrogenases family.</text>
</comment>
<dbReference type="SUPFAM" id="SSF53659">
    <property type="entry name" value="Isocitrate/Isopropylmalate dehydrogenase-like"/>
    <property type="match status" value="1"/>
</dbReference>
<dbReference type="InterPro" id="IPR036188">
    <property type="entry name" value="FAD/NAD-bd_sf"/>
</dbReference>
<sequence length="263" mass="28945">MLAARTFAAPLWQQFYSSERVAKFHGVKDSNGNYLVSLIMGDRIGPEISQAVKDIFAVAKAPITWEPVDVNPILKDGKTAIPDAAIESIKRNKIVLKGLLATPIGKGYVSLNLTLCRTFNLFANLRPCRSVTGYKTLYDNVNTVLICENTEDKDAHALVSQYGKTVMGPGYTLQTLWNLKVRATLAPREEGVAKEWSHGRVVLIGDAVHKLTVNAGLGVNTAYEGTTRLVNGLHELLQRHPQPSRSDLTSTFQRLRTNSETKG</sequence>
<keyword evidence="2" id="KW-0285">Flavoprotein</keyword>
<dbReference type="GO" id="GO:0006102">
    <property type="term" value="P:isocitrate metabolic process"/>
    <property type="evidence" value="ECO:0007669"/>
    <property type="project" value="TreeGrafter"/>
</dbReference>
<accession>A0A066X130</accession>
<dbReference type="eggNOG" id="KOG0785">
    <property type="taxonomic scope" value="Eukaryota"/>
</dbReference>
<dbReference type="GO" id="GO:0005739">
    <property type="term" value="C:mitochondrion"/>
    <property type="evidence" value="ECO:0007669"/>
    <property type="project" value="TreeGrafter"/>
</dbReference>
<comment type="caution">
    <text evidence="6">The sequence shown here is derived from an EMBL/GenBank/DDBJ whole genome shotgun (WGS) entry which is preliminary data.</text>
</comment>